<keyword evidence="4 6" id="KW-0067">ATP-binding</keyword>
<dbReference type="InterPro" id="IPR013029">
    <property type="entry name" value="YchF_C"/>
</dbReference>
<evidence type="ECO:0000256" key="3">
    <source>
        <dbReference type="ARBA" id="ARBA00022741"/>
    </source>
</evidence>
<dbReference type="Pfam" id="PF06071">
    <property type="entry name" value="YchF-GTPase_C"/>
    <property type="match status" value="1"/>
</dbReference>
<dbReference type="GO" id="GO:0005737">
    <property type="term" value="C:cytoplasm"/>
    <property type="evidence" value="ECO:0007669"/>
    <property type="project" value="TreeGrafter"/>
</dbReference>
<evidence type="ECO:0000256" key="6">
    <source>
        <dbReference type="HAMAP-Rule" id="MF_00944"/>
    </source>
</evidence>
<dbReference type="GO" id="GO:0005524">
    <property type="term" value="F:ATP binding"/>
    <property type="evidence" value="ECO:0007669"/>
    <property type="project" value="UniProtKB-UniRule"/>
</dbReference>
<comment type="function">
    <text evidence="6">ATPase that binds to both the 70S ribosome and the 50S ribosomal subunit in a nucleotide-independent manner.</text>
</comment>
<dbReference type="Proteomes" id="UP001218638">
    <property type="component" value="Chromosome"/>
</dbReference>
<proteinExistence type="inferred from homology"/>
<organism evidence="9 10">
    <name type="scientific">Synoicihabitans lomoniglobus</name>
    <dbReference type="NCBI Taxonomy" id="2909285"/>
    <lineage>
        <taxon>Bacteria</taxon>
        <taxon>Pseudomonadati</taxon>
        <taxon>Verrucomicrobiota</taxon>
        <taxon>Opitutia</taxon>
        <taxon>Opitutales</taxon>
        <taxon>Opitutaceae</taxon>
        <taxon>Synoicihabitans</taxon>
    </lineage>
</organism>
<dbReference type="FunFam" id="1.10.150.300:FF:000004">
    <property type="entry name" value="Ribosome-binding ATPase YchF"/>
    <property type="match status" value="1"/>
</dbReference>
<dbReference type="CDD" id="cd01900">
    <property type="entry name" value="YchF"/>
    <property type="match status" value="1"/>
</dbReference>
<dbReference type="GO" id="GO:0046872">
    <property type="term" value="F:metal ion binding"/>
    <property type="evidence" value="ECO:0007669"/>
    <property type="project" value="UniProtKB-KW"/>
</dbReference>
<dbReference type="InterPro" id="IPR004095">
    <property type="entry name" value="TGS"/>
</dbReference>
<dbReference type="KEGG" id="slom:PXH66_07395"/>
<comment type="similarity">
    <text evidence="6">Belongs to the TRAFAC class OBG-HflX-like GTPase superfamily. OBG GTPase family. YchF/OLA1 subfamily.</text>
</comment>
<dbReference type="InterPro" id="IPR041706">
    <property type="entry name" value="YchF_N"/>
</dbReference>
<dbReference type="NCBIfam" id="TIGR00092">
    <property type="entry name" value="redox-regulated ATPase YchF"/>
    <property type="match status" value="1"/>
</dbReference>
<dbReference type="PANTHER" id="PTHR23305">
    <property type="entry name" value="OBG GTPASE FAMILY"/>
    <property type="match status" value="1"/>
</dbReference>
<dbReference type="PROSITE" id="PS51710">
    <property type="entry name" value="G_OBG"/>
    <property type="match status" value="1"/>
</dbReference>
<keyword evidence="2" id="KW-0479">Metal-binding</keyword>
<dbReference type="CDD" id="cd04867">
    <property type="entry name" value="TGS_YchF_OLA1"/>
    <property type="match status" value="1"/>
</dbReference>
<reference evidence="9" key="1">
    <citation type="submission" date="2023-03" db="EMBL/GenBank/DDBJ databases">
        <title>Lomoglobus Profundus gen. nov., sp. nov., a novel member of the phylum Verrucomicrobia, isolated from deep-marine sediment of South China Sea.</title>
        <authorList>
            <person name="Ahmad T."/>
            <person name="Ishaq S.E."/>
            <person name="Wang F."/>
        </authorList>
    </citation>
    <scope>NUCLEOTIDE SEQUENCE</scope>
    <source>
        <strain evidence="9">LMO-M01</strain>
    </source>
</reference>
<evidence type="ECO:0000313" key="9">
    <source>
        <dbReference type="EMBL" id="WED66673.1"/>
    </source>
</evidence>
<dbReference type="InterPro" id="IPR027417">
    <property type="entry name" value="P-loop_NTPase"/>
</dbReference>
<accession>A0AAF0I464</accession>
<dbReference type="AlphaFoldDB" id="A0AAF0I464"/>
<sequence>MKAGIVGLPNVGKSTLFNAVTRSRKAEAANYPFCTIDPNVGVVTVPDERLGVLQGIAKTQVVIPAAIEFVDIAGLVAGASKGEGLGNQFLANIREVDAIIHVVRCFVDDDVIHNMGSVDPVRDIEVISTELILADYETVTKRIEKTTKKARGGDKEAMAELALLQRLEPHLNEGKPANILELDEAEAKIIPFFQLLSAKPVLYACNVAESDLADADANPFVQKVAEFVRTHHDAAYVPISAKIEFELIDLEPEEAKEFLADLGVQDSGVSMLIREAYALLGLQTYFTAGEKEVRAWTIPVGCKAPQAAGVIHTDFEKGFIKAEVVAYTDLSSLGSVSAARDAGKYRLEGKEYVFKDGDVAVFRFAN</sequence>
<dbReference type="GO" id="GO:0005525">
    <property type="term" value="F:GTP binding"/>
    <property type="evidence" value="ECO:0007669"/>
    <property type="project" value="InterPro"/>
</dbReference>
<dbReference type="InterPro" id="IPR031167">
    <property type="entry name" value="G_OBG"/>
</dbReference>
<evidence type="ECO:0000256" key="4">
    <source>
        <dbReference type="ARBA" id="ARBA00022840"/>
    </source>
</evidence>
<dbReference type="EMBL" id="CP119075">
    <property type="protein sequence ID" value="WED66673.1"/>
    <property type="molecule type" value="Genomic_DNA"/>
</dbReference>
<dbReference type="RefSeq" id="WP_345781724.1">
    <property type="nucleotide sequence ID" value="NZ_CP119075.1"/>
</dbReference>
<dbReference type="SUPFAM" id="SSF52540">
    <property type="entry name" value="P-loop containing nucleoside triphosphate hydrolases"/>
    <property type="match status" value="1"/>
</dbReference>
<dbReference type="PRINTS" id="PR00326">
    <property type="entry name" value="GTP1OBG"/>
</dbReference>
<evidence type="ECO:0000259" key="8">
    <source>
        <dbReference type="PROSITE" id="PS51880"/>
    </source>
</evidence>
<feature type="domain" description="TGS" evidence="8">
    <location>
        <begin position="281"/>
        <end position="364"/>
    </location>
</feature>
<dbReference type="InterPro" id="IPR023192">
    <property type="entry name" value="TGS-like_dom_sf"/>
</dbReference>
<dbReference type="PROSITE" id="PS51880">
    <property type="entry name" value="TGS"/>
    <property type="match status" value="1"/>
</dbReference>
<dbReference type="Gene3D" id="3.10.20.30">
    <property type="match status" value="1"/>
</dbReference>
<evidence type="ECO:0000256" key="5">
    <source>
        <dbReference type="ARBA" id="ARBA00022842"/>
    </source>
</evidence>
<protein>
    <recommendedName>
        <fullName evidence="6">Ribosome-binding ATPase YchF</fullName>
    </recommendedName>
</protein>
<evidence type="ECO:0000256" key="2">
    <source>
        <dbReference type="ARBA" id="ARBA00022723"/>
    </source>
</evidence>
<dbReference type="GO" id="GO:0016887">
    <property type="term" value="F:ATP hydrolysis activity"/>
    <property type="evidence" value="ECO:0007669"/>
    <property type="project" value="UniProtKB-UniRule"/>
</dbReference>
<evidence type="ECO:0000313" key="10">
    <source>
        <dbReference type="Proteomes" id="UP001218638"/>
    </source>
</evidence>
<dbReference type="FunFam" id="3.10.20.30:FF:000001">
    <property type="entry name" value="Ribosome-binding ATPase YchF"/>
    <property type="match status" value="1"/>
</dbReference>
<keyword evidence="3 6" id="KW-0547">Nucleotide-binding</keyword>
<keyword evidence="10" id="KW-1185">Reference proteome</keyword>
<dbReference type="HAMAP" id="MF_00944">
    <property type="entry name" value="YchF_OLA1_ATPase"/>
    <property type="match status" value="1"/>
</dbReference>
<dbReference type="InterPro" id="IPR006073">
    <property type="entry name" value="GTP-bd"/>
</dbReference>
<dbReference type="GO" id="GO:0043023">
    <property type="term" value="F:ribosomal large subunit binding"/>
    <property type="evidence" value="ECO:0007669"/>
    <property type="project" value="UniProtKB-UniRule"/>
</dbReference>
<comment type="cofactor">
    <cofactor evidence="1">
        <name>Mg(2+)</name>
        <dbReference type="ChEBI" id="CHEBI:18420"/>
    </cofactor>
</comment>
<dbReference type="InterPro" id="IPR012675">
    <property type="entry name" value="Beta-grasp_dom_sf"/>
</dbReference>
<dbReference type="PIRSF" id="PIRSF006641">
    <property type="entry name" value="CHP00092"/>
    <property type="match status" value="1"/>
</dbReference>
<evidence type="ECO:0000259" key="7">
    <source>
        <dbReference type="PROSITE" id="PS51710"/>
    </source>
</evidence>
<feature type="domain" description="OBG-type G" evidence="7">
    <location>
        <begin position="1"/>
        <end position="259"/>
    </location>
</feature>
<name>A0AAF0I464_9BACT</name>
<dbReference type="Gene3D" id="1.10.150.300">
    <property type="entry name" value="TGS-like domain"/>
    <property type="match status" value="1"/>
</dbReference>
<keyword evidence="5" id="KW-0460">Magnesium</keyword>
<dbReference type="Gene3D" id="3.40.50.300">
    <property type="entry name" value="P-loop containing nucleotide triphosphate hydrolases"/>
    <property type="match status" value="1"/>
</dbReference>
<dbReference type="SUPFAM" id="SSF81271">
    <property type="entry name" value="TGS-like"/>
    <property type="match status" value="1"/>
</dbReference>
<dbReference type="InterPro" id="IPR004396">
    <property type="entry name" value="ATPase_YchF/OLA1"/>
</dbReference>
<gene>
    <name evidence="6 9" type="primary">ychF</name>
    <name evidence="9" type="ORF">PXH66_07395</name>
</gene>
<dbReference type="Pfam" id="PF01926">
    <property type="entry name" value="MMR_HSR1"/>
    <property type="match status" value="1"/>
</dbReference>
<dbReference type="PANTHER" id="PTHR23305:SF18">
    <property type="entry name" value="OBG-TYPE G DOMAIN-CONTAINING PROTEIN"/>
    <property type="match status" value="1"/>
</dbReference>
<evidence type="ECO:0000256" key="1">
    <source>
        <dbReference type="ARBA" id="ARBA00001946"/>
    </source>
</evidence>
<feature type="binding site" evidence="6">
    <location>
        <begin position="10"/>
        <end position="15"/>
    </location>
    <ligand>
        <name>ATP</name>
        <dbReference type="ChEBI" id="CHEBI:30616"/>
    </ligand>
</feature>
<dbReference type="InterPro" id="IPR012676">
    <property type="entry name" value="TGS-like"/>
</dbReference>